<evidence type="ECO:0000313" key="1">
    <source>
        <dbReference type="EMBL" id="MTH54032.1"/>
    </source>
</evidence>
<dbReference type="RefSeq" id="WP_155112558.1">
    <property type="nucleotide sequence ID" value="NZ_WMIB01000010.1"/>
</dbReference>
<dbReference type="Proteomes" id="UP000434639">
    <property type="component" value="Unassembled WGS sequence"/>
</dbReference>
<dbReference type="AlphaFoldDB" id="A0A7X2S5K3"/>
<dbReference type="EMBL" id="WMIB01000010">
    <property type="protein sequence ID" value="MTH54032.1"/>
    <property type="molecule type" value="Genomic_DNA"/>
</dbReference>
<reference evidence="1 2" key="1">
    <citation type="journal article" date="2017" name="Int. J. Syst. Evol. Microbiol.">
        <title>Bacillus mangrovi sp. nov., isolated from a sediment sample from a mangrove forest.</title>
        <authorList>
            <person name="Gupta V."/>
            <person name="Singh P.K."/>
            <person name="Korpole S."/>
            <person name="Tanuku N.R.S."/>
            <person name="Pinnaka A.K."/>
        </authorList>
    </citation>
    <scope>NUCLEOTIDE SEQUENCE [LARGE SCALE GENOMIC DNA]</scope>
    <source>
        <strain evidence="1 2">KCTC 33872</strain>
    </source>
</reference>
<sequence length="69" mass="7762">MNLNKKNRKATIIGGAAILAISGLLFIQEYRNHQANQLIIEKCFTAFGKEREAVIKKNGLWSKVTCEIN</sequence>
<proteinExistence type="predicted"/>
<name>A0A7X2S5K3_9BACI</name>
<keyword evidence="2" id="KW-1185">Reference proteome</keyword>
<evidence type="ECO:0000313" key="2">
    <source>
        <dbReference type="Proteomes" id="UP000434639"/>
    </source>
</evidence>
<accession>A0A7X2S5K3</accession>
<protein>
    <submittedName>
        <fullName evidence="1">Uncharacterized protein</fullName>
    </submittedName>
</protein>
<gene>
    <name evidence="1" type="ORF">GKZ89_11495</name>
</gene>
<dbReference type="OrthoDB" id="2885237at2"/>
<organism evidence="1 2">
    <name type="scientific">Metabacillus mangrovi</name>
    <dbReference type="NCBI Taxonomy" id="1491830"/>
    <lineage>
        <taxon>Bacteria</taxon>
        <taxon>Bacillati</taxon>
        <taxon>Bacillota</taxon>
        <taxon>Bacilli</taxon>
        <taxon>Bacillales</taxon>
        <taxon>Bacillaceae</taxon>
        <taxon>Metabacillus</taxon>
    </lineage>
</organism>
<comment type="caution">
    <text evidence="1">The sequence shown here is derived from an EMBL/GenBank/DDBJ whole genome shotgun (WGS) entry which is preliminary data.</text>
</comment>